<sequence>MIPGTHIILCVVGSISRFFGLFSPPSLLSFFPHFPLLLRPLLSSSFHLHSPFRSSFSFAPIFSFLLFSLSPSSFLLRFISFPLFSFPSFLPPLPFPPSPSLFSPSSLFLSLPLLPPFLPPLSPLLPSFLPSSSPPPLPLPTPLSSKNGKINERGERINKARENVSDYGNDIRVWAGWLGNVRWEGVLPALSAGFPCAVLRPRLVSGSFPSRLCAMFTRSWPCFRPFPLQRHDVRKAPRPHSRETFVTYSLLDVVYCHVCTRKNGKFLSGSVRQRAALRFVLFLFPILMVCLFHSKVLRRRVCSIESFDMMSLSVSLIQYSVFYGAASAGANSSTPMGSLSVQRYPEVRSLRVVSRSARYLLRTPSIIDGSPCCGAGVSPPGGCRFLTLTSVLSPVFIHGYPLGLRRVIVESSRYVSSLPLSHDSGLLCAFHRFTPSTYSPLRLPFQTSYPSPLLHSHLPAPSLKHPSPPLPLPPLFHFFSPSQTLPPSLHSLPNLSSKHPSPLPNLSLPSSLLN</sequence>
<evidence type="ECO:0000313" key="4">
    <source>
        <dbReference type="Proteomes" id="UP000283509"/>
    </source>
</evidence>
<name>A0A3R7MJM8_PENVA</name>
<accession>A0A3R7MJM8</accession>
<feature type="transmembrane region" description="Helical" evidence="2">
    <location>
        <begin position="51"/>
        <end position="67"/>
    </location>
</feature>
<dbReference type="Proteomes" id="UP000283509">
    <property type="component" value="Unassembled WGS sequence"/>
</dbReference>
<comment type="caution">
    <text evidence="3">The sequence shown here is derived from an EMBL/GenBank/DDBJ whole genome shotgun (WGS) entry which is preliminary data.</text>
</comment>
<organism evidence="3 4">
    <name type="scientific">Penaeus vannamei</name>
    <name type="common">Whiteleg shrimp</name>
    <name type="synonym">Litopenaeus vannamei</name>
    <dbReference type="NCBI Taxonomy" id="6689"/>
    <lineage>
        <taxon>Eukaryota</taxon>
        <taxon>Metazoa</taxon>
        <taxon>Ecdysozoa</taxon>
        <taxon>Arthropoda</taxon>
        <taxon>Crustacea</taxon>
        <taxon>Multicrustacea</taxon>
        <taxon>Malacostraca</taxon>
        <taxon>Eumalacostraca</taxon>
        <taxon>Eucarida</taxon>
        <taxon>Decapoda</taxon>
        <taxon>Dendrobranchiata</taxon>
        <taxon>Penaeoidea</taxon>
        <taxon>Penaeidae</taxon>
        <taxon>Penaeus</taxon>
    </lineage>
</organism>
<proteinExistence type="predicted"/>
<evidence type="ECO:0000256" key="1">
    <source>
        <dbReference type="SAM" id="MobiDB-lite"/>
    </source>
</evidence>
<feature type="region of interest" description="Disordered" evidence="1">
    <location>
        <begin position="490"/>
        <end position="514"/>
    </location>
</feature>
<gene>
    <name evidence="3" type="ORF">C7M84_018702</name>
</gene>
<feature type="transmembrane region" description="Helical" evidence="2">
    <location>
        <begin position="7"/>
        <end position="31"/>
    </location>
</feature>
<reference evidence="3 4" key="2">
    <citation type="submission" date="2019-01" db="EMBL/GenBank/DDBJ databases">
        <title>The decoding of complex shrimp genome reveals the adaptation for benthos swimmer, frequently molting mechanism and breeding impact on genome.</title>
        <authorList>
            <person name="Sun Y."/>
            <person name="Gao Y."/>
            <person name="Yu Y."/>
        </authorList>
    </citation>
    <scope>NUCLEOTIDE SEQUENCE [LARGE SCALE GENOMIC DNA]</scope>
    <source>
        <tissue evidence="3">Muscle</tissue>
    </source>
</reference>
<feature type="transmembrane region" description="Helical" evidence="2">
    <location>
        <begin position="275"/>
        <end position="294"/>
    </location>
</feature>
<dbReference type="AlphaFoldDB" id="A0A3R7MJM8"/>
<evidence type="ECO:0000313" key="3">
    <source>
        <dbReference type="EMBL" id="ROT63426.1"/>
    </source>
</evidence>
<protein>
    <submittedName>
        <fullName evidence="3">Uncharacterized protein</fullName>
    </submittedName>
</protein>
<keyword evidence="2" id="KW-0472">Membrane</keyword>
<keyword evidence="2" id="KW-0812">Transmembrane</keyword>
<evidence type="ECO:0000256" key="2">
    <source>
        <dbReference type="SAM" id="Phobius"/>
    </source>
</evidence>
<dbReference type="EMBL" id="QCYY01003442">
    <property type="protein sequence ID" value="ROT63426.1"/>
    <property type="molecule type" value="Genomic_DNA"/>
</dbReference>
<keyword evidence="4" id="KW-1185">Reference proteome</keyword>
<keyword evidence="2" id="KW-1133">Transmembrane helix</keyword>
<reference evidence="3 4" key="1">
    <citation type="submission" date="2018-04" db="EMBL/GenBank/DDBJ databases">
        <authorList>
            <person name="Zhang X."/>
            <person name="Yuan J."/>
            <person name="Li F."/>
            <person name="Xiang J."/>
        </authorList>
    </citation>
    <scope>NUCLEOTIDE SEQUENCE [LARGE SCALE GENOMIC DNA]</scope>
    <source>
        <tissue evidence="3">Muscle</tissue>
    </source>
</reference>